<dbReference type="AlphaFoldDB" id="A0A0V0HFD5"/>
<proteinExistence type="predicted"/>
<dbReference type="EMBL" id="GEDG01020382">
    <property type="protein sequence ID" value="JAP19170.1"/>
    <property type="molecule type" value="Transcribed_RNA"/>
</dbReference>
<name>A0A0V0HFD5_SOLCH</name>
<organism evidence="1">
    <name type="scientific">Solanum chacoense</name>
    <name type="common">Chaco potato</name>
    <dbReference type="NCBI Taxonomy" id="4108"/>
    <lineage>
        <taxon>Eukaryota</taxon>
        <taxon>Viridiplantae</taxon>
        <taxon>Streptophyta</taxon>
        <taxon>Embryophyta</taxon>
        <taxon>Tracheophyta</taxon>
        <taxon>Spermatophyta</taxon>
        <taxon>Magnoliopsida</taxon>
        <taxon>eudicotyledons</taxon>
        <taxon>Gunneridae</taxon>
        <taxon>Pentapetalae</taxon>
        <taxon>asterids</taxon>
        <taxon>lamiids</taxon>
        <taxon>Solanales</taxon>
        <taxon>Solanaceae</taxon>
        <taxon>Solanoideae</taxon>
        <taxon>Solaneae</taxon>
        <taxon>Solanum</taxon>
    </lineage>
</organism>
<accession>A0A0V0HFD5</accession>
<protein>
    <submittedName>
        <fullName evidence="1">Putative ovule protein</fullName>
    </submittedName>
</protein>
<reference evidence="1" key="1">
    <citation type="submission" date="2015-12" db="EMBL/GenBank/DDBJ databases">
        <title>Gene expression during late stages of embryo sac development: a critical building block for successful pollen-pistil interactions.</title>
        <authorList>
            <person name="Liu Y."/>
            <person name="Joly V."/>
            <person name="Sabar M."/>
            <person name="Matton D.P."/>
        </authorList>
    </citation>
    <scope>NUCLEOTIDE SEQUENCE</scope>
</reference>
<sequence length="81" mass="9187">MACCPRTSNIVFGVNMGMEIEEYFETRSPRRSLQSSCRVTTEGICCISSYKELDRKRNMCRAKGNAATHCRRITSTLGLCR</sequence>
<evidence type="ECO:0000313" key="1">
    <source>
        <dbReference type="EMBL" id="JAP19170.1"/>
    </source>
</evidence>